<accession>A0A6G9AT66</accession>
<dbReference type="Proteomes" id="UP000501802">
    <property type="component" value="Chromosome"/>
</dbReference>
<sequence length="50" mass="6066">MKKYRFHYRTLGRGIKGVVNVKAENFADATRLFFENTKRKSFRTFYVEFP</sequence>
<evidence type="ECO:0000313" key="1">
    <source>
        <dbReference type="EMBL" id="QIP15677.1"/>
    </source>
</evidence>
<dbReference type="RefSeq" id="WP_167214360.1">
    <property type="nucleotide sequence ID" value="NZ_CP050063.1"/>
</dbReference>
<dbReference type="EMBL" id="CP050063">
    <property type="protein sequence ID" value="QIP15677.1"/>
    <property type="molecule type" value="Genomic_DNA"/>
</dbReference>
<name>A0A6G9AT66_9BACT</name>
<organism evidence="1 2">
    <name type="scientific">Spirosoma aureum</name>
    <dbReference type="NCBI Taxonomy" id="2692134"/>
    <lineage>
        <taxon>Bacteria</taxon>
        <taxon>Pseudomonadati</taxon>
        <taxon>Bacteroidota</taxon>
        <taxon>Cytophagia</taxon>
        <taxon>Cytophagales</taxon>
        <taxon>Cytophagaceae</taxon>
        <taxon>Spirosoma</taxon>
    </lineage>
</organism>
<gene>
    <name evidence="1" type="ORF">G8759_25115</name>
</gene>
<proteinExistence type="predicted"/>
<reference evidence="1 2" key="1">
    <citation type="submission" date="2020-03" db="EMBL/GenBank/DDBJ databases">
        <authorList>
            <person name="Kim M.K."/>
        </authorList>
    </citation>
    <scope>NUCLEOTIDE SEQUENCE [LARGE SCALE GENOMIC DNA]</scope>
    <source>
        <strain evidence="1 2">BT328</strain>
    </source>
</reference>
<keyword evidence="2" id="KW-1185">Reference proteome</keyword>
<protein>
    <submittedName>
        <fullName evidence="1">Uncharacterized protein</fullName>
    </submittedName>
</protein>
<dbReference type="AlphaFoldDB" id="A0A6G9AT66"/>
<evidence type="ECO:0000313" key="2">
    <source>
        <dbReference type="Proteomes" id="UP000501802"/>
    </source>
</evidence>
<dbReference type="KEGG" id="spib:G8759_25115"/>